<reference evidence="2" key="1">
    <citation type="submission" date="2014-09" db="EMBL/GenBank/DDBJ databases">
        <title>Vibrio variabilis JCM 19239. (C206) whole genome shotgun sequence.</title>
        <authorList>
            <person name="Sawabe T."/>
            <person name="Meirelles P."/>
            <person name="Nakanishi M."/>
            <person name="Sayaka M."/>
            <person name="Hattori M."/>
            <person name="Ohkuma M."/>
        </authorList>
    </citation>
    <scope>NUCLEOTIDE SEQUENCE [LARGE SCALE GENOMIC DNA]</scope>
    <source>
        <strain evidence="2">JCM 19239</strain>
    </source>
</reference>
<dbReference type="Proteomes" id="UP000029223">
    <property type="component" value="Unassembled WGS sequence"/>
</dbReference>
<dbReference type="EMBL" id="BBMS01000008">
    <property type="protein sequence ID" value="GAL25250.1"/>
    <property type="molecule type" value="Genomic_DNA"/>
</dbReference>
<proteinExistence type="predicted"/>
<evidence type="ECO:0000313" key="1">
    <source>
        <dbReference type="EMBL" id="GAL25250.1"/>
    </source>
</evidence>
<dbReference type="PROSITE" id="PS51257">
    <property type="entry name" value="PROKAR_LIPOPROTEIN"/>
    <property type="match status" value="1"/>
</dbReference>
<accession>A0ABQ0JAK4</accession>
<sequence>MKKNLVALMIAAATMAGCSSTGSSEVTSAAERGLDTETLLATNTKPFIAASEIPQGDAEGLKSQLLNLKDGDELIILLDNMRTLASSTSLPVT</sequence>
<reference evidence="2" key="2">
    <citation type="submission" date="2014-09" db="EMBL/GenBank/DDBJ databases">
        <authorList>
            <consortium name="NBRP consortium"/>
            <person name="Sawabe T."/>
            <person name="Meirelles P."/>
            <person name="Nakanishi M."/>
            <person name="Sayaka M."/>
            <person name="Hattori M."/>
            <person name="Ohkuma M."/>
        </authorList>
    </citation>
    <scope>NUCLEOTIDE SEQUENCE [LARGE SCALE GENOMIC DNA]</scope>
    <source>
        <strain evidence="2">JCM 19239</strain>
    </source>
</reference>
<keyword evidence="2" id="KW-1185">Reference proteome</keyword>
<comment type="caution">
    <text evidence="1">The sequence shown here is derived from an EMBL/GenBank/DDBJ whole genome shotgun (WGS) entry which is preliminary data.</text>
</comment>
<evidence type="ECO:0000313" key="2">
    <source>
        <dbReference type="Proteomes" id="UP000029223"/>
    </source>
</evidence>
<gene>
    <name evidence="1" type="ORF">JCM19239_5140</name>
</gene>
<organism evidence="1 2">
    <name type="scientific">Vibrio variabilis</name>
    <dbReference type="NCBI Taxonomy" id="990271"/>
    <lineage>
        <taxon>Bacteria</taxon>
        <taxon>Pseudomonadati</taxon>
        <taxon>Pseudomonadota</taxon>
        <taxon>Gammaproteobacteria</taxon>
        <taxon>Vibrionales</taxon>
        <taxon>Vibrionaceae</taxon>
        <taxon>Vibrio</taxon>
    </lineage>
</organism>
<protein>
    <submittedName>
        <fullName evidence="1">Uncharacterized protein</fullName>
    </submittedName>
</protein>
<name>A0ABQ0JAK4_9VIBR</name>